<sequence>MKKIITLVLLMATYIVSAQQMPNIKCAPARNAQQPLWVVNDVVLTDEKVSSIVQKSLKSDDIESINVLKDASAVAIYGNKAKGGAIVVTLKKSNDTSSNDKAVESLSVTGVPSNTDLLVIVDGKEMYATEATNFMSNISPEKIDSITVLKDPIALTKYGDKGKNGVLIVTLKK</sequence>
<keyword evidence="1" id="KW-0813">Transport</keyword>
<comment type="subcellular location">
    <subcellularLocation>
        <location evidence="1">Cell outer membrane</location>
        <topology evidence="1">Multi-pass membrane protein</topology>
    </subcellularLocation>
</comment>
<dbReference type="InterPro" id="IPR037066">
    <property type="entry name" value="Plug_dom_sf"/>
</dbReference>
<keyword evidence="1" id="KW-0812">Transmembrane</keyword>
<dbReference type="SUPFAM" id="SSF56935">
    <property type="entry name" value="Porins"/>
    <property type="match status" value="2"/>
</dbReference>
<evidence type="ECO:0000313" key="5">
    <source>
        <dbReference type="Proteomes" id="UP000217276"/>
    </source>
</evidence>
<gene>
    <name evidence="4" type="ORF">CGC53_02655</name>
</gene>
<evidence type="ECO:0000259" key="3">
    <source>
        <dbReference type="Pfam" id="PF07715"/>
    </source>
</evidence>
<accession>A0A250FBD2</accession>
<keyword evidence="4" id="KW-0675">Receptor</keyword>
<proteinExistence type="inferred from homology"/>
<name>A0A250FBD2_9FLAO</name>
<dbReference type="InterPro" id="IPR039426">
    <property type="entry name" value="TonB-dep_rcpt-like"/>
</dbReference>
<evidence type="ECO:0000313" key="4">
    <source>
        <dbReference type="EMBL" id="ATA81327.1"/>
    </source>
</evidence>
<evidence type="ECO:0000256" key="1">
    <source>
        <dbReference type="PROSITE-ProRule" id="PRU01360"/>
    </source>
</evidence>
<dbReference type="AlphaFoldDB" id="A0A250FBD2"/>
<dbReference type="InterPro" id="IPR012910">
    <property type="entry name" value="Plug_dom"/>
</dbReference>
<dbReference type="KEGG" id="clk:CGC53_02655"/>
<organism evidence="4 5">
    <name type="scientific">Capnocytophaga leadbetteri</name>
    <dbReference type="NCBI Taxonomy" id="327575"/>
    <lineage>
        <taxon>Bacteria</taxon>
        <taxon>Pseudomonadati</taxon>
        <taxon>Bacteroidota</taxon>
        <taxon>Flavobacteriia</taxon>
        <taxon>Flavobacteriales</taxon>
        <taxon>Flavobacteriaceae</taxon>
        <taxon>Capnocytophaga</taxon>
    </lineage>
</organism>
<feature type="signal peptide" evidence="2">
    <location>
        <begin position="1"/>
        <end position="18"/>
    </location>
</feature>
<keyword evidence="5" id="KW-1185">Reference proteome</keyword>
<keyword evidence="1" id="KW-0472">Membrane</keyword>
<dbReference type="EMBL" id="CP022384">
    <property type="protein sequence ID" value="ATA81327.1"/>
    <property type="molecule type" value="Genomic_DNA"/>
</dbReference>
<comment type="similarity">
    <text evidence="1">Belongs to the TonB-dependent receptor family.</text>
</comment>
<keyword evidence="2" id="KW-0732">Signal</keyword>
<dbReference type="Gene3D" id="2.170.130.10">
    <property type="entry name" value="TonB-dependent receptor, plug domain"/>
    <property type="match status" value="2"/>
</dbReference>
<keyword evidence="1" id="KW-1134">Transmembrane beta strand</keyword>
<dbReference type="PROSITE" id="PS52016">
    <property type="entry name" value="TONB_DEPENDENT_REC_3"/>
    <property type="match status" value="1"/>
</dbReference>
<protein>
    <submittedName>
        <fullName evidence="4">TonB-dependent receptor</fullName>
    </submittedName>
</protein>
<evidence type="ECO:0000256" key="2">
    <source>
        <dbReference type="SAM" id="SignalP"/>
    </source>
</evidence>
<feature type="domain" description="TonB-dependent receptor plug" evidence="3">
    <location>
        <begin position="96"/>
        <end position="166"/>
    </location>
</feature>
<reference evidence="5" key="1">
    <citation type="submission" date="2017-06" db="EMBL/GenBank/DDBJ databases">
        <title>Capnocytophaga spp. assemblies.</title>
        <authorList>
            <person name="Gulvik C.A."/>
        </authorList>
    </citation>
    <scope>NUCLEOTIDE SEQUENCE [LARGE SCALE GENOMIC DNA]</scope>
    <source>
        <strain evidence="5">H6253</strain>
    </source>
</reference>
<dbReference type="RefSeq" id="WP_095913212.1">
    <property type="nucleotide sequence ID" value="NZ_CAUUPF010000041.1"/>
</dbReference>
<dbReference type="Proteomes" id="UP000217276">
    <property type="component" value="Chromosome"/>
</dbReference>
<dbReference type="Pfam" id="PF07715">
    <property type="entry name" value="Plug"/>
    <property type="match status" value="1"/>
</dbReference>
<keyword evidence="1" id="KW-0998">Cell outer membrane</keyword>
<feature type="chain" id="PRO_5012670781" evidence="2">
    <location>
        <begin position="19"/>
        <end position="173"/>
    </location>
</feature>
<dbReference type="GO" id="GO:0009279">
    <property type="term" value="C:cell outer membrane"/>
    <property type="evidence" value="ECO:0007669"/>
    <property type="project" value="UniProtKB-SubCell"/>
</dbReference>